<feature type="transmembrane region" description="Helical" evidence="2">
    <location>
        <begin position="128"/>
        <end position="153"/>
    </location>
</feature>
<evidence type="ECO:0000256" key="1">
    <source>
        <dbReference type="SAM" id="MobiDB-lite"/>
    </source>
</evidence>
<dbReference type="AlphaFoldDB" id="A0A5B7EGP2"/>
<organism evidence="3 4">
    <name type="scientific">Portunus trituberculatus</name>
    <name type="common">Swimming crab</name>
    <name type="synonym">Neptunus trituberculatus</name>
    <dbReference type="NCBI Taxonomy" id="210409"/>
    <lineage>
        <taxon>Eukaryota</taxon>
        <taxon>Metazoa</taxon>
        <taxon>Ecdysozoa</taxon>
        <taxon>Arthropoda</taxon>
        <taxon>Crustacea</taxon>
        <taxon>Multicrustacea</taxon>
        <taxon>Malacostraca</taxon>
        <taxon>Eumalacostraca</taxon>
        <taxon>Eucarida</taxon>
        <taxon>Decapoda</taxon>
        <taxon>Pleocyemata</taxon>
        <taxon>Brachyura</taxon>
        <taxon>Eubrachyura</taxon>
        <taxon>Portunoidea</taxon>
        <taxon>Portunidae</taxon>
        <taxon>Portuninae</taxon>
        <taxon>Portunus</taxon>
    </lineage>
</organism>
<gene>
    <name evidence="3" type="ORF">E2C01_025000</name>
</gene>
<evidence type="ECO:0000313" key="4">
    <source>
        <dbReference type="Proteomes" id="UP000324222"/>
    </source>
</evidence>
<keyword evidence="2" id="KW-1133">Transmembrane helix</keyword>
<proteinExistence type="predicted"/>
<evidence type="ECO:0000313" key="3">
    <source>
        <dbReference type="EMBL" id="MPC31704.1"/>
    </source>
</evidence>
<feature type="region of interest" description="Disordered" evidence="1">
    <location>
        <begin position="35"/>
        <end position="54"/>
    </location>
</feature>
<accession>A0A5B7EGP2</accession>
<name>A0A5B7EGP2_PORTR</name>
<keyword evidence="4" id="KW-1185">Reference proteome</keyword>
<keyword evidence="2" id="KW-0472">Membrane</keyword>
<sequence length="202" mass="21870">MISTGGLPWRWWPSGTCDSLVCSVRGTTTTITTTTSPPVSCERSTHSTSQPTHHHPACDCVSDELLNHHSVSRQAALAIPQPPGHCIAPSGRWQLLSSQPECFTCQINVIIVEFCTDATVKATGALGVVHSAVCAVCCVLVLWSCAMPAPSLIRGTEAWWVPCMVRFQYAFIFWSSFLSYGGRKEKRVSGCRVVAGTTCWPG</sequence>
<dbReference type="Proteomes" id="UP000324222">
    <property type="component" value="Unassembled WGS sequence"/>
</dbReference>
<comment type="caution">
    <text evidence="3">The sequence shown here is derived from an EMBL/GenBank/DDBJ whole genome shotgun (WGS) entry which is preliminary data.</text>
</comment>
<keyword evidence="2" id="KW-0812">Transmembrane</keyword>
<reference evidence="3 4" key="1">
    <citation type="submission" date="2019-05" db="EMBL/GenBank/DDBJ databases">
        <title>Another draft genome of Portunus trituberculatus and its Hox gene families provides insights of decapod evolution.</title>
        <authorList>
            <person name="Jeong J.-H."/>
            <person name="Song I."/>
            <person name="Kim S."/>
            <person name="Choi T."/>
            <person name="Kim D."/>
            <person name="Ryu S."/>
            <person name="Kim W."/>
        </authorList>
    </citation>
    <scope>NUCLEOTIDE SEQUENCE [LARGE SCALE GENOMIC DNA]</scope>
    <source>
        <tissue evidence="3">Muscle</tissue>
    </source>
</reference>
<evidence type="ECO:0000256" key="2">
    <source>
        <dbReference type="SAM" id="Phobius"/>
    </source>
</evidence>
<feature type="transmembrane region" description="Helical" evidence="2">
    <location>
        <begin position="159"/>
        <end position="180"/>
    </location>
</feature>
<protein>
    <submittedName>
        <fullName evidence="3">Uncharacterized protein</fullName>
    </submittedName>
</protein>
<dbReference type="EMBL" id="VSRR010002488">
    <property type="protein sequence ID" value="MPC31704.1"/>
    <property type="molecule type" value="Genomic_DNA"/>
</dbReference>